<dbReference type="NCBIfam" id="NF047646">
    <property type="entry name" value="REP_Tyr_transpos"/>
    <property type="match status" value="1"/>
</dbReference>
<dbReference type="EMBL" id="JACHVC010000012">
    <property type="protein sequence ID" value="MBC2607293.1"/>
    <property type="molecule type" value="Genomic_DNA"/>
</dbReference>
<dbReference type="PANTHER" id="PTHR36966:SF1">
    <property type="entry name" value="REP-ASSOCIATED TYROSINE TRANSPOSASE"/>
    <property type="match status" value="1"/>
</dbReference>
<dbReference type="InterPro" id="IPR002686">
    <property type="entry name" value="Transposase_17"/>
</dbReference>
<accession>A0A7X1E9K2</accession>
<dbReference type="AlphaFoldDB" id="A0A7X1E9K2"/>
<proteinExistence type="predicted"/>
<organism evidence="2 3">
    <name type="scientific">Pelagicoccus albus</name>
    <dbReference type="NCBI Taxonomy" id="415222"/>
    <lineage>
        <taxon>Bacteria</taxon>
        <taxon>Pseudomonadati</taxon>
        <taxon>Verrucomicrobiota</taxon>
        <taxon>Opitutia</taxon>
        <taxon>Puniceicoccales</taxon>
        <taxon>Pelagicoccaceae</taxon>
        <taxon>Pelagicoccus</taxon>
    </lineage>
</organism>
<evidence type="ECO:0000313" key="3">
    <source>
        <dbReference type="Proteomes" id="UP000526501"/>
    </source>
</evidence>
<name>A0A7X1E9K2_9BACT</name>
<dbReference type="Gene3D" id="3.30.70.1290">
    <property type="entry name" value="Transposase IS200-like"/>
    <property type="match status" value="1"/>
</dbReference>
<keyword evidence="3" id="KW-1185">Reference proteome</keyword>
<dbReference type="GO" id="GO:0043565">
    <property type="term" value="F:sequence-specific DNA binding"/>
    <property type="evidence" value="ECO:0007669"/>
    <property type="project" value="TreeGrafter"/>
</dbReference>
<dbReference type="SMART" id="SM01321">
    <property type="entry name" value="Y1_Tnp"/>
    <property type="match status" value="1"/>
</dbReference>
<dbReference type="InterPro" id="IPR036515">
    <property type="entry name" value="Transposase_17_sf"/>
</dbReference>
<dbReference type="SUPFAM" id="SSF143422">
    <property type="entry name" value="Transposase IS200-like"/>
    <property type="match status" value="1"/>
</dbReference>
<dbReference type="GO" id="GO:0004803">
    <property type="term" value="F:transposase activity"/>
    <property type="evidence" value="ECO:0007669"/>
    <property type="project" value="InterPro"/>
</dbReference>
<evidence type="ECO:0000313" key="2">
    <source>
        <dbReference type="EMBL" id="MBC2607293.1"/>
    </source>
</evidence>
<comment type="caution">
    <text evidence="2">The sequence shown here is derived from an EMBL/GenBank/DDBJ whole genome shotgun (WGS) entry which is preliminary data.</text>
</comment>
<feature type="domain" description="Transposase IS200-like" evidence="1">
    <location>
        <begin position="20"/>
        <end position="130"/>
    </location>
</feature>
<reference evidence="2 3" key="1">
    <citation type="submission" date="2020-07" db="EMBL/GenBank/DDBJ databases">
        <authorList>
            <person name="Feng X."/>
        </authorList>
    </citation>
    <scope>NUCLEOTIDE SEQUENCE [LARGE SCALE GENOMIC DNA]</scope>
    <source>
        <strain evidence="2 3">JCM23202</strain>
    </source>
</reference>
<sequence length="153" mass="18404">MPHFTPRKYLFHTPPDWIDTTKAHYFITICCQPRYKNQLANPEIASAIYDGLNFRIKRSLLYPYLFLLMPDHLHAIIGYNAKLEPLDKLIASFKQRLAQQHGIKWQKGFFDHRLRNDDSYEEKTHYILQNPVRAELCETAEEWPYKWFANDFR</sequence>
<dbReference type="GO" id="GO:0006313">
    <property type="term" value="P:DNA transposition"/>
    <property type="evidence" value="ECO:0007669"/>
    <property type="project" value="InterPro"/>
</dbReference>
<dbReference type="InterPro" id="IPR052715">
    <property type="entry name" value="RAYT_transposase"/>
</dbReference>
<dbReference type="Proteomes" id="UP000526501">
    <property type="component" value="Unassembled WGS sequence"/>
</dbReference>
<evidence type="ECO:0000259" key="1">
    <source>
        <dbReference type="SMART" id="SM01321"/>
    </source>
</evidence>
<dbReference type="PANTHER" id="PTHR36966">
    <property type="entry name" value="REP-ASSOCIATED TYROSINE TRANSPOSASE"/>
    <property type="match status" value="1"/>
</dbReference>
<gene>
    <name evidence="2" type="ORF">H5P27_14675</name>
</gene>
<dbReference type="RefSeq" id="WP_185661143.1">
    <property type="nucleotide sequence ID" value="NZ_CAWPOO010000012.1"/>
</dbReference>
<protein>
    <submittedName>
        <fullName evidence="2">Transposase</fullName>
    </submittedName>
</protein>